<dbReference type="InterPro" id="IPR046341">
    <property type="entry name" value="SET_dom_sf"/>
</dbReference>
<dbReference type="EMBL" id="JAENHO010000007">
    <property type="protein sequence ID" value="MBL7257719.1"/>
    <property type="molecule type" value="Genomic_DNA"/>
</dbReference>
<comment type="caution">
    <text evidence="2">The sequence shown here is derived from an EMBL/GenBank/DDBJ whole genome shotgun (WGS) entry which is preliminary data.</text>
</comment>
<evidence type="ECO:0000259" key="1">
    <source>
        <dbReference type="Pfam" id="PF00856"/>
    </source>
</evidence>
<accession>A0ABS1VTC7</accession>
<gene>
    <name evidence="2" type="ORF">JKJ07_25780</name>
</gene>
<proteinExistence type="predicted"/>
<dbReference type="Pfam" id="PF00856">
    <property type="entry name" value="SET"/>
    <property type="match status" value="1"/>
</dbReference>
<dbReference type="SUPFAM" id="SSF82199">
    <property type="entry name" value="SET domain"/>
    <property type="match status" value="1"/>
</dbReference>
<feature type="domain" description="SET" evidence="1">
    <location>
        <begin position="40"/>
        <end position="71"/>
    </location>
</feature>
<dbReference type="Proteomes" id="UP000598996">
    <property type="component" value="Unassembled WGS sequence"/>
</dbReference>
<dbReference type="InterPro" id="IPR001214">
    <property type="entry name" value="SET_dom"/>
</dbReference>
<reference evidence="2 3" key="1">
    <citation type="submission" date="2021-01" db="EMBL/GenBank/DDBJ databases">
        <title>Actinoplanes sp. nov. LDG1-01 isolated from lichen.</title>
        <authorList>
            <person name="Saeng-In P."/>
            <person name="Phongsopitanun W."/>
            <person name="Kanchanasin P."/>
            <person name="Yuki M."/>
            <person name="Kudo T."/>
            <person name="Ohkuma M."/>
            <person name="Tanasupawat S."/>
        </authorList>
    </citation>
    <scope>NUCLEOTIDE SEQUENCE [LARGE SCALE GENOMIC DNA]</scope>
    <source>
        <strain evidence="2 3">LDG1-01</strain>
    </source>
</reference>
<organism evidence="2 3">
    <name type="scientific">Paractinoplanes lichenicola</name>
    <dbReference type="NCBI Taxonomy" id="2802976"/>
    <lineage>
        <taxon>Bacteria</taxon>
        <taxon>Bacillati</taxon>
        <taxon>Actinomycetota</taxon>
        <taxon>Actinomycetes</taxon>
        <taxon>Micromonosporales</taxon>
        <taxon>Micromonosporaceae</taxon>
        <taxon>Paractinoplanes</taxon>
    </lineage>
</organism>
<dbReference type="Gene3D" id="2.170.270.10">
    <property type="entry name" value="SET domain"/>
    <property type="match status" value="1"/>
</dbReference>
<evidence type="ECO:0000313" key="2">
    <source>
        <dbReference type="EMBL" id="MBL7257719.1"/>
    </source>
</evidence>
<name>A0ABS1VTC7_9ACTN</name>
<evidence type="ECO:0000313" key="3">
    <source>
        <dbReference type="Proteomes" id="UP000598996"/>
    </source>
</evidence>
<protein>
    <submittedName>
        <fullName evidence="2">SET domain-containing protein-lysine N-methyltransferase</fullName>
    </submittedName>
</protein>
<keyword evidence="3" id="KW-1185">Reference proteome</keyword>
<sequence length="126" mass="13934">MSTAELSRILSAADGYVDAINVDEDAHLVLPAGTANGKGNHGCDPNLWWGPPYTLVARREIAAGEELTNDYATSTGVREFEMSCRCEAAGCRGVVTGEDWRRLDLRERYGDHWTPALLRLIRADQR</sequence>